<feature type="transmembrane region" description="Helical" evidence="1">
    <location>
        <begin position="46"/>
        <end position="67"/>
    </location>
</feature>
<reference evidence="2 3" key="1">
    <citation type="submission" date="2024-07" db="EMBL/GenBank/DDBJ databases">
        <authorList>
            <person name="Akdeniz Z."/>
        </authorList>
    </citation>
    <scope>NUCLEOTIDE SEQUENCE [LARGE SCALE GENOMIC DNA]</scope>
</reference>
<dbReference type="Pfam" id="PF00657">
    <property type="entry name" value="Lipase_GDSL"/>
    <property type="match status" value="1"/>
</dbReference>
<keyword evidence="1" id="KW-0812">Transmembrane</keyword>
<comment type="caution">
    <text evidence="2">The sequence shown here is derived from an EMBL/GenBank/DDBJ whole genome shotgun (WGS) entry which is preliminary data.</text>
</comment>
<keyword evidence="1" id="KW-1133">Transmembrane helix</keyword>
<dbReference type="Proteomes" id="UP001642409">
    <property type="component" value="Unassembled WGS sequence"/>
</dbReference>
<dbReference type="EMBL" id="CAXDID020000429">
    <property type="protein sequence ID" value="CAL6090588.1"/>
    <property type="molecule type" value="Genomic_DNA"/>
</dbReference>
<protein>
    <submittedName>
        <fullName evidence="2">GDSL-like_Lipase/Acylhydrolase family protein</fullName>
    </submittedName>
</protein>
<keyword evidence="3" id="KW-1185">Reference proteome</keyword>
<sequence length="227" mass="26346">MGHVNIIPVSLQLFSSHKIVMSPNTQCYKNYQSIYYFYLAMVKQLVYIYILCYRLCITINLHVQILLNKIQQIITIYHCINFPLQMNIAIFGDSLVAGWSPDAHKLIKKNQTWPYLLKSSIPNSQVFVDGQPGRMLSNPLQPKADLNYFRDFVEKSTLQNYSLLILMIGANDLPVKSAPEIIHTINEYLKTFQGNKLFVLHPGIQYQTPKCFHNLKTFRKLKRNSKC</sequence>
<dbReference type="SUPFAM" id="SSF52266">
    <property type="entry name" value="SGNH hydrolase"/>
    <property type="match status" value="1"/>
</dbReference>
<organism evidence="2 3">
    <name type="scientific">Hexamita inflata</name>
    <dbReference type="NCBI Taxonomy" id="28002"/>
    <lineage>
        <taxon>Eukaryota</taxon>
        <taxon>Metamonada</taxon>
        <taxon>Diplomonadida</taxon>
        <taxon>Hexamitidae</taxon>
        <taxon>Hexamitinae</taxon>
        <taxon>Hexamita</taxon>
    </lineage>
</organism>
<evidence type="ECO:0000313" key="2">
    <source>
        <dbReference type="EMBL" id="CAL6090588.1"/>
    </source>
</evidence>
<keyword evidence="1" id="KW-0472">Membrane</keyword>
<gene>
    <name evidence="2" type="ORF">HINF_LOCUS65381</name>
</gene>
<evidence type="ECO:0000313" key="3">
    <source>
        <dbReference type="Proteomes" id="UP001642409"/>
    </source>
</evidence>
<dbReference type="Gene3D" id="3.40.50.1110">
    <property type="entry name" value="SGNH hydrolase"/>
    <property type="match status" value="1"/>
</dbReference>
<dbReference type="InterPro" id="IPR001087">
    <property type="entry name" value="GDSL"/>
</dbReference>
<name>A0ABP1LSG8_9EUKA</name>
<accession>A0ABP1LSG8</accession>
<evidence type="ECO:0000256" key="1">
    <source>
        <dbReference type="SAM" id="Phobius"/>
    </source>
</evidence>
<dbReference type="InterPro" id="IPR036514">
    <property type="entry name" value="SGNH_hydro_sf"/>
</dbReference>
<proteinExistence type="predicted"/>